<dbReference type="EMBL" id="DVIT01000064">
    <property type="protein sequence ID" value="HIS48827.1"/>
    <property type="molecule type" value="Genomic_DNA"/>
</dbReference>
<accession>A0A9D1F7W9</accession>
<evidence type="ECO:0000256" key="2">
    <source>
        <dbReference type="ARBA" id="ARBA00023125"/>
    </source>
</evidence>
<evidence type="ECO:0000256" key="4">
    <source>
        <dbReference type="SAM" id="MobiDB-lite"/>
    </source>
</evidence>
<evidence type="ECO:0000259" key="5">
    <source>
        <dbReference type="PROSITE" id="PS01124"/>
    </source>
</evidence>
<dbReference type="GO" id="GO:0003700">
    <property type="term" value="F:DNA-binding transcription factor activity"/>
    <property type="evidence" value="ECO:0007669"/>
    <property type="project" value="InterPro"/>
</dbReference>
<feature type="compositionally biased region" description="Basic and acidic residues" evidence="4">
    <location>
        <begin position="293"/>
        <end position="302"/>
    </location>
</feature>
<dbReference type="InterPro" id="IPR014710">
    <property type="entry name" value="RmlC-like_jellyroll"/>
</dbReference>
<protein>
    <submittedName>
        <fullName evidence="6">Helix-turn-helix domain-containing protein</fullName>
    </submittedName>
</protein>
<dbReference type="Proteomes" id="UP000823927">
    <property type="component" value="Unassembled WGS sequence"/>
</dbReference>
<dbReference type="InterPro" id="IPR009057">
    <property type="entry name" value="Homeodomain-like_sf"/>
</dbReference>
<organism evidence="6 7">
    <name type="scientific">Candidatus Scybalocola faecigallinarum</name>
    <dbReference type="NCBI Taxonomy" id="2840941"/>
    <lineage>
        <taxon>Bacteria</taxon>
        <taxon>Bacillati</taxon>
        <taxon>Bacillota</taxon>
        <taxon>Clostridia</taxon>
        <taxon>Lachnospirales</taxon>
        <taxon>Lachnospiraceae</taxon>
        <taxon>Lachnospiraceae incertae sedis</taxon>
        <taxon>Candidatus Scybalocola (ex Gilroy et al. 2021)</taxon>
    </lineage>
</organism>
<dbReference type="Gene3D" id="2.60.120.10">
    <property type="entry name" value="Jelly Rolls"/>
    <property type="match status" value="1"/>
</dbReference>
<reference evidence="6" key="1">
    <citation type="submission" date="2020-10" db="EMBL/GenBank/DDBJ databases">
        <authorList>
            <person name="Gilroy R."/>
        </authorList>
    </citation>
    <scope>NUCLEOTIDE SEQUENCE</scope>
    <source>
        <strain evidence="6">CHK178-757</strain>
    </source>
</reference>
<evidence type="ECO:0000256" key="1">
    <source>
        <dbReference type="ARBA" id="ARBA00023015"/>
    </source>
</evidence>
<dbReference type="SUPFAM" id="SSF46689">
    <property type="entry name" value="Homeodomain-like"/>
    <property type="match status" value="2"/>
</dbReference>
<dbReference type="AlphaFoldDB" id="A0A9D1F7W9"/>
<dbReference type="Gene3D" id="1.10.10.60">
    <property type="entry name" value="Homeodomain-like"/>
    <property type="match status" value="2"/>
</dbReference>
<dbReference type="CDD" id="cd02208">
    <property type="entry name" value="cupin_RmlC-like"/>
    <property type="match status" value="1"/>
</dbReference>
<dbReference type="PROSITE" id="PS01124">
    <property type="entry name" value="HTH_ARAC_FAMILY_2"/>
    <property type="match status" value="1"/>
</dbReference>
<reference evidence="6" key="2">
    <citation type="journal article" date="2021" name="PeerJ">
        <title>Extensive microbial diversity within the chicken gut microbiome revealed by metagenomics and culture.</title>
        <authorList>
            <person name="Gilroy R."/>
            <person name="Ravi A."/>
            <person name="Getino M."/>
            <person name="Pursley I."/>
            <person name="Horton D.L."/>
            <person name="Alikhan N.F."/>
            <person name="Baker D."/>
            <person name="Gharbi K."/>
            <person name="Hall N."/>
            <person name="Watson M."/>
            <person name="Adriaenssens E.M."/>
            <person name="Foster-Nyarko E."/>
            <person name="Jarju S."/>
            <person name="Secka A."/>
            <person name="Antonio M."/>
            <person name="Oren A."/>
            <person name="Chaudhuri R.R."/>
            <person name="La Ragione R."/>
            <person name="Hildebrand F."/>
            <person name="Pallen M.J."/>
        </authorList>
    </citation>
    <scope>NUCLEOTIDE SEQUENCE</scope>
    <source>
        <strain evidence="6">CHK178-757</strain>
    </source>
</reference>
<dbReference type="InterPro" id="IPR018060">
    <property type="entry name" value="HTH_AraC"/>
</dbReference>
<dbReference type="Pfam" id="PF07883">
    <property type="entry name" value="Cupin_2"/>
    <property type="match status" value="1"/>
</dbReference>
<feature type="domain" description="HTH araC/xylS-type" evidence="5">
    <location>
        <begin position="182"/>
        <end position="280"/>
    </location>
</feature>
<dbReference type="InterPro" id="IPR013096">
    <property type="entry name" value="Cupin_2"/>
</dbReference>
<dbReference type="SMART" id="SM00342">
    <property type="entry name" value="HTH_ARAC"/>
    <property type="match status" value="1"/>
</dbReference>
<dbReference type="SUPFAM" id="SSF51182">
    <property type="entry name" value="RmlC-like cupins"/>
    <property type="match status" value="1"/>
</dbReference>
<evidence type="ECO:0000256" key="3">
    <source>
        <dbReference type="ARBA" id="ARBA00023163"/>
    </source>
</evidence>
<evidence type="ECO:0000313" key="7">
    <source>
        <dbReference type="Proteomes" id="UP000823927"/>
    </source>
</evidence>
<dbReference type="Pfam" id="PF12833">
    <property type="entry name" value="HTH_18"/>
    <property type="match status" value="1"/>
</dbReference>
<dbReference type="PANTHER" id="PTHR43280:SF28">
    <property type="entry name" value="HTH-TYPE TRANSCRIPTIONAL ACTIVATOR RHAS"/>
    <property type="match status" value="1"/>
</dbReference>
<dbReference type="PANTHER" id="PTHR43280">
    <property type="entry name" value="ARAC-FAMILY TRANSCRIPTIONAL REGULATOR"/>
    <property type="match status" value="1"/>
</dbReference>
<dbReference type="InterPro" id="IPR011051">
    <property type="entry name" value="RmlC_Cupin_sf"/>
</dbReference>
<keyword evidence="2" id="KW-0238">DNA-binding</keyword>
<name>A0A9D1F7W9_9FIRM</name>
<dbReference type="GO" id="GO:0043565">
    <property type="term" value="F:sequence-specific DNA binding"/>
    <property type="evidence" value="ECO:0007669"/>
    <property type="project" value="InterPro"/>
</dbReference>
<proteinExistence type="predicted"/>
<sequence length="302" mass="35546">MEDQGYRHEMIVTTRDLDVVFLVRRDKGSFVTKHWHDTIEMIYIFRGSTYVMADSWEKEVRAGELMVINAGVVHSTRNMYGNDCILLQIPLDIPGRFIKDIKSVDFDVPLTSEDIREQECLEHMKGTLRQMKKVKDSGDDGYALKFESLLYDLLYTMYVNFGRRSHARSWAAAAREEEVRMLKVVDYTKAHYREAISLGEIAGVIHLQPEYFCRYFKKRMGMTYLDYLNEMRLSYIYEDLINTDWPLYQILQNHGFKNYKLFRRLFNSRFGCTPGKLREMSRKVSSGEDGCMDEGKSLNKEE</sequence>
<keyword evidence="3" id="KW-0804">Transcription</keyword>
<gene>
    <name evidence="6" type="ORF">IAB46_15000</name>
</gene>
<comment type="caution">
    <text evidence="6">The sequence shown here is derived from an EMBL/GenBank/DDBJ whole genome shotgun (WGS) entry which is preliminary data.</text>
</comment>
<evidence type="ECO:0000313" key="6">
    <source>
        <dbReference type="EMBL" id="HIS48827.1"/>
    </source>
</evidence>
<keyword evidence="1" id="KW-0805">Transcription regulation</keyword>
<feature type="region of interest" description="Disordered" evidence="4">
    <location>
        <begin position="283"/>
        <end position="302"/>
    </location>
</feature>